<accession>A0A423SVP9</accession>
<organism evidence="1 2">
    <name type="scientific">Penaeus vannamei</name>
    <name type="common">Whiteleg shrimp</name>
    <name type="synonym">Litopenaeus vannamei</name>
    <dbReference type="NCBI Taxonomy" id="6689"/>
    <lineage>
        <taxon>Eukaryota</taxon>
        <taxon>Metazoa</taxon>
        <taxon>Ecdysozoa</taxon>
        <taxon>Arthropoda</taxon>
        <taxon>Crustacea</taxon>
        <taxon>Multicrustacea</taxon>
        <taxon>Malacostraca</taxon>
        <taxon>Eumalacostraca</taxon>
        <taxon>Eucarida</taxon>
        <taxon>Decapoda</taxon>
        <taxon>Dendrobranchiata</taxon>
        <taxon>Penaeoidea</taxon>
        <taxon>Penaeidae</taxon>
        <taxon>Penaeus</taxon>
    </lineage>
</organism>
<dbReference type="Proteomes" id="UP000283509">
    <property type="component" value="Unassembled WGS sequence"/>
</dbReference>
<proteinExistence type="predicted"/>
<keyword evidence="2" id="KW-1185">Reference proteome</keyword>
<comment type="caution">
    <text evidence="1">The sequence shown here is derived from an EMBL/GenBank/DDBJ whole genome shotgun (WGS) entry which is preliminary data.</text>
</comment>
<reference evidence="1 2" key="2">
    <citation type="submission" date="2019-01" db="EMBL/GenBank/DDBJ databases">
        <title>The decoding of complex shrimp genome reveals the adaptation for benthos swimmer, frequently molting mechanism and breeding impact on genome.</title>
        <authorList>
            <person name="Sun Y."/>
            <person name="Gao Y."/>
            <person name="Yu Y."/>
        </authorList>
    </citation>
    <scope>NUCLEOTIDE SEQUENCE [LARGE SCALE GENOMIC DNA]</scope>
    <source>
        <tissue evidence="1">Muscle</tissue>
    </source>
</reference>
<sequence>MFLMELVARQVSCRSASTGLSGRSGRARALVLTLRMAKEVVRVSYGRSLSGQFGLVTPGDLEGDLEPDRVVLYSEQAAVVPLCPAVSLFLAILLLKVAKGFLNPFLRCSGASHVLPAAVKCPPDLPRSE</sequence>
<reference evidence="1 2" key="1">
    <citation type="submission" date="2018-04" db="EMBL/GenBank/DDBJ databases">
        <authorList>
            <person name="Zhang X."/>
            <person name="Yuan J."/>
            <person name="Li F."/>
            <person name="Xiang J."/>
        </authorList>
    </citation>
    <scope>NUCLEOTIDE SEQUENCE [LARGE SCALE GENOMIC DNA]</scope>
    <source>
        <tissue evidence="1">Muscle</tissue>
    </source>
</reference>
<gene>
    <name evidence="1" type="ORF">C7M84_013607</name>
</gene>
<evidence type="ECO:0000313" key="2">
    <source>
        <dbReference type="Proteomes" id="UP000283509"/>
    </source>
</evidence>
<evidence type="ECO:0000313" key="1">
    <source>
        <dbReference type="EMBL" id="ROT68255.1"/>
    </source>
</evidence>
<name>A0A423SVP9_PENVA</name>
<dbReference type="AlphaFoldDB" id="A0A423SVP9"/>
<dbReference type="EMBL" id="QCYY01002700">
    <property type="protein sequence ID" value="ROT68255.1"/>
    <property type="molecule type" value="Genomic_DNA"/>
</dbReference>
<protein>
    <submittedName>
        <fullName evidence="1">Uncharacterized protein</fullName>
    </submittedName>
</protein>